<accession>A0ABQ0AV62</accession>
<dbReference type="PROSITE" id="PS51257">
    <property type="entry name" value="PROKAR_LIPOPROTEIN"/>
    <property type="match status" value="1"/>
</dbReference>
<reference evidence="4 5" key="1">
    <citation type="submission" date="2024-04" db="EMBL/GenBank/DDBJ databases">
        <title>Defined microbial consortia suppress multidrug-resistant proinflammatory Enterobacteriaceae via ecological control.</title>
        <authorList>
            <person name="Furuichi M."/>
            <person name="Kawaguchi T."/>
            <person name="Pust M."/>
            <person name="Yasuma K."/>
            <person name="Plichta D."/>
            <person name="Hasegawa N."/>
            <person name="Ohya T."/>
            <person name="Bhattarai S."/>
            <person name="Sasajima S."/>
            <person name="Aoto Y."/>
            <person name="Tuganbaev T."/>
            <person name="Yaginuma M."/>
            <person name="Ueda M."/>
            <person name="Okahashi N."/>
            <person name="Amafuji K."/>
            <person name="Kiridooshi Y."/>
            <person name="Sugita K."/>
            <person name="Strazar M."/>
            <person name="Skelly A."/>
            <person name="Suda W."/>
            <person name="Hattori M."/>
            <person name="Nakamoto N."/>
            <person name="Caballero S."/>
            <person name="Norman J."/>
            <person name="Olle B."/>
            <person name="Tanoue T."/>
            <person name="Arita M."/>
            <person name="Bucci V."/>
            <person name="Atarashi K."/>
            <person name="Xavier R."/>
            <person name="Honda K."/>
        </authorList>
    </citation>
    <scope>NUCLEOTIDE SEQUENCE [LARGE SCALE GENOMIC DNA]</scope>
    <source>
        <strain evidence="5">f13</strain>
    </source>
</reference>
<feature type="compositionally biased region" description="Low complexity" evidence="1">
    <location>
        <begin position="52"/>
        <end position="63"/>
    </location>
</feature>
<feature type="domain" description="SsuA/THI5-like" evidence="3">
    <location>
        <begin position="153"/>
        <end position="310"/>
    </location>
</feature>
<organism evidence="4 5">
    <name type="scientific">Enterocloster alcoholdehydrogenati</name>
    <dbReference type="NCBI Taxonomy" id="2547410"/>
    <lineage>
        <taxon>Bacteria</taxon>
        <taxon>Bacillati</taxon>
        <taxon>Bacillota</taxon>
        <taxon>Clostridia</taxon>
        <taxon>Lachnospirales</taxon>
        <taxon>Lachnospiraceae</taxon>
        <taxon>Enterocloster</taxon>
    </lineage>
</organism>
<comment type="caution">
    <text evidence="4">The sequence shown here is derived from an EMBL/GenBank/DDBJ whole genome shotgun (WGS) entry which is preliminary data.</text>
</comment>
<evidence type="ECO:0000313" key="5">
    <source>
        <dbReference type="Proteomes" id="UP001600894"/>
    </source>
</evidence>
<dbReference type="Pfam" id="PF09084">
    <property type="entry name" value="NMT1"/>
    <property type="match status" value="1"/>
</dbReference>
<keyword evidence="2" id="KW-0732">Signal</keyword>
<feature type="signal peptide" evidence="2">
    <location>
        <begin position="1"/>
        <end position="24"/>
    </location>
</feature>
<dbReference type="RefSeq" id="WP_390469395.1">
    <property type="nucleotide sequence ID" value="NZ_BAABXL010000001.1"/>
</dbReference>
<evidence type="ECO:0000313" key="4">
    <source>
        <dbReference type="EMBL" id="GAA6267913.1"/>
    </source>
</evidence>
<dbReference type="PANTHER" id="PTHR30024:SF46">
    <property type="entry name" value="ABC TRANSPORTER, SUBSTRATE-BINDING LIPOPROTEIN"/>
    <property type="match status" value="1"/>
</dbReference>
<dbReference type="InterPro" id="IPR015168">
    <property type="entry name" value="SsuA/THI5"/>
</dbReference>
<feature type="chain" id="PRO_5046689736" evidence="2">
    <location>
        <begin position="25"/>
        <end position="375"/>
    </location>
</feature>
<gene>
    <name evidence="4" type="ORF">F130042H8_09730</name>
</gene>
<dbReference type="InterPro" id="IPR027024">
    <property type="entry name" value="UCP027386_ABC_sbc_TM0202"/>
</dbReference>
<dbReference type="Proteomes" id="UP001600894">
    <property type="component" value="Unassembled WGS sequence"/>
</dbReference>
<evidence type="ECO:0000259" key="3">
    <source>
        <dbReference type="Pfam" id="PF09084"/>
    </source>
</evidence>
<dbReference type="Gene3D" id="3.40.190.10">
    <property type="entry name" value="Periplasmic binding protein-like II"/>
    <property type="match status" value="2"/>
</dbReference>
<evidence type="ECO:0000256" key="1">
    <source>
        <dbReference type="SAM" id="MobiDB-lite"/>
    </source>
</evidence>
<dbReference type="PANTHER" id="PTHR30024">
    <property type="entry name" value="ALIPHATIC SULFONATES-BINDING PROTEIN-RELATED"/>
    <property type="match status" value="1"/>
</dbReference>
<feature type="compositionally biased region" description="Polar residues" evidence="1">
    <location>
        <begin position="27"/>
        <end position="38"/>
    </location>
</feature>
<evidence type="ECO:0000256" key="2">
    <source>
        <dbReference type="SAM" id="SignalP"/>
    </source>
</evidence>
<dbReference type="SUPFAM" id="SSF53850">
    <property type="entry name" value="Periplasmic binding protein-like II"/>
    <property type="match status" value="1"/>
</dbReference>
<feature type="region of interest" description="Disordered" evidence="1">
    <location>
        <begin position="26"/>
        <end position="85"/>
    </location>
</feature>
<name>A0ABQ0AV62_9FIRM</name>
<dbReference type="EMBL" id="BAABXL010000001">
    <property type="protein sequence ID" value="GAA6267913.1"/>
    <property type="molecule type" value="Genomic_DNA"/>
</dbReference>
<proteinExistence type="predicted"/>
<keyword evidence="5" id="KW-1185">Reference proteome</keyword>
<dbReference type="PIRSF" id="PIRSF027386">
    <property type="entry name" value="UCP027386_ABC_sbc_TM0202"/>
    <property type="match status" value="1"/>
</dbReference>
<protein>
    <submittedName>
        <fullName evidence="4">ABC transporter substrate-binding protein</fullName>
    </submittedName>
</protein>
<sequence>MKKQLSVLTAIAAAAAFAVTGCGASGKTETAAAQTSEAKPSLAGETSKEAAEAGSSSSEQTAENASQSSDAVSDKTEGTTVRIGSLKGPTSMGLAYLMDEAKNGETANTYEFTMAGKADELVGNIANGSLDIALVPANVASVLYSKTQGQVKVIDINTLGVLYVVSADDSISTMADLKGKTVYMTGKGTTPEYTMNYLMEENGLAAGDVTLDFKSEATEVASILKEDPSAVGVLPQPFATAACIQNPDLKTVMDLTEQWDLLNKESGSRMVTGVTIVRSSFLEENKAAVDQFLADHAESTSYTSKEPEKAAELVANLGIVEKAPIALKAMPSCNLTCITGDEMKQALSGYLSVLAKQDAKSVGGTLPADDFYYLP</sequence>